<dbReference type="InterPro" id="IPR052155">
    <property type="entry name" value="Biofilm_reg_signaling"/>
</dbReference>
<evidence type="ECO:0000259" key="3">
    <source>
        <dbReference type="PROSITE" id="PS50883"/>
    </source>
</evidence>
<keyword evidence="6" id="KW-1185">Reference proteome</keyword>
<gene>
    <name evidence="5" type="ORF">BKA19_3272</name>
</gene>
<organism evidence="5 6">
    <name type="scientific">Blastococcus saxobsidens</name>
    <dbReference type="NCBI Taxonomy" id="138336"/>
    <lineage>
        <taxon>Bacteria</taxon>
        <taxon>Bacillati</taxon>
        <taxon>Actinomycetota</taxon>
        <taxon>Actinomycetes</taxon>
        <taxon>Geodermatophilales</taxon>
        <taxon>Geodermatophilaceae</taxon>
        <taxon>Blastococcus</taxon>
    </lineage>
</organism>
<dbReference type="Pfam" id="PF00990">
    <property type="entry name" value="GGDEF"/>
    <property type="match status" value="1"/>
</dbReference>
<feature type="region of interest" description="Disordered" evidence="1">
    <location>
        <begin position="7"/>
        <end position="34"/>
    </location>
</feature>
<comment type="caution">
    <text evidence="5">The sequence shown here is derived from an EMBL/GenBank/DDBJ whole genome shotgun (WGS) entry which is preliminary data.</text>
</comment>
<dbReference type="InterPro" id="IPR043128">
    <property type="entry name" value="Rev_trsase/Diguanyl_cyclase"/>
</dbReference>
<dbReference type="Proteomes" id="UP000292507">
    <property type="component" value="Unassembled WGS sequence"/>
</dbReference>
<dbReference type="PROSITE" id="PS50887">
    <property type="entry name" value="GGDEF"/>
    <property type="match status" value="1"/>
</dbReference>
<dbReference type="Pfam" id="PF00563">
    <property type="entry name" value="EAL"/>
    <property type="match status" value="1"/>
</dbReference>
<dbReference type="InterPro" id="IPR000160">
    <property type="entry name" value="GGDEF_dom"/>
</dbReference>
<dbReference type="PANTHER" id="PTHR44757:SF2">
    <property type="entry name" value="BIOFILM ARCHITECTURE MAINTENANCE PROTEIN MBAA"/>
    <property type="match status" value="1"/>
</dbReference>
<keyword evidence="2" id="KW-1133">Transmembrane helix</keyword>
<dbReference type="AlphaFoldDB" id="A0A4Q7Y960"/>
<protein>
    <submittedName>
        <fullName evidence="5">Diguanylate cyclase (GGDEF)-like protein</fullName>
    </submittedName>
</protein>
<feature type="compositionally biased region" description="Gly residues" evidence="1">
    <location>
        <begin position="18"/>
        <end position="32"/>
    </location>
</feature>
<name>A0A4Q7Y960_9ACTN</name>
<evidence type="ECO:0000313" key="6">
    <source>
        <dbReference type="Proteomes" id="UP000292507"/>
    </source>
</evidence>
<dbReference type="CDD" id="cd01948">
    <property type="entry name" value="EAL"/>
    <property type="match status" value="1"/>
</dbReference>
<keyword evidence="2" id="KW-0812">Transmembrane</keyword>
<reference evidence="5 6" key="1">
    <citation type="submission" date="2019-02" db="EMBL/GenBank/DDBJ databases">
        <title>Sequencing the genomes of 1000 actinobacteria strains.</title>
        <authorList>
            <person name="Klenk H.-P."/>
        </authorList>
    </citation>
    <scope>NUCLEOTIDE SEQUENCE [LARGE SCALE GENOMIC DNA]</scope>
    <source>
        <strain evidence="5 6">DSM 44509</strain>
    </source>
</reference>
<dbReference type="SMART" id="SM00267">
    <property type="entry name" value="GGDEF"/>
    <property type="match status" value="1"/>
</dbReference>
<dbReference type="FunFam" id="3.20.20.450:FF:000001">
    <property type="entry name" value="Cyclic di-GMP phosphodiesterase yahA"/>
    <property type="match status" value="1"/>
</dbReference>
<evidence type="ECO:0000313" key="5">
    <source>
        <dbReference type="EMBL" id="RZU33540.1"/>
    </source>
</evidence>
<dbReference type="InterPro" id="IPR001633">
    <property type="entry name" value="EAL_dom"/>
</dbReference>
<accession>A0A4Q7Y960</accession>
<evidence type="ECO:0000256" key="1">
    <source>
        <dbReference type="SAM" id="MobiDB-lite"/>
    </source>
</evidence>
<dbReference type="CDD" id="cd01949">
    <property type="entry name" value="GGDEF"/>
    <property type="match status" value="1"/>
</dbReference>
<keyword evidence="2" id="KW-0472">Membrane</keyword>
<dbReference type="Gene3D" id="3.20.20.450">
    <property type="entry name" value="EAL domain"/>
    <property type="match status" value="1"/>
</dbReference>
<evidence type="ECO:0000256" key="2">
    <source>
        <dbReference type="SAM" id="Phobius"/>
    </source>
</evidence>
<sequence>MVLRAAVVAQGRKARDSAGGGGRTPPDGGGPDVGLKISNRRPDGCDMTLLGRLRRVSLLARFAVLSLVLTLGLGVVLGWSRAEAISANALEQAEWTAIVTVRLGLQPQLDADDIAEGFDPDRLARVTQAIRSAEDKLQAGGRQLDDLDPVALKIFDREGTIVYADDPELIGEQSSSEELEQALAGEVVSGFAGSSRDDADDGVSRLLEVYVPVQYAGSDRPDGVMELYLPYAPVDAAVREDLGRLVLVLAASLAIFQAVLYRVVARASRRLHQQTEELRTSAERDRHTATHDVLTGLPNRTLLRDRLDQALAAAARSSAEVAVLLVDLDRFKEINDSLGHSYGDAVLRQVAPRLSAVLRDGDTVARLGGDEFAVLLPAVDGVGEAEAVAERLREALHRSFDVDGVTLDVEVSVGIAVSPWHGTDSDALLRSADIAMYVAKERKAGAVVFAPEDHVAAPSRLTVLGDLRRALEDDELFLHYQPKFTLDGERIEGVEALLRWQHPTRGLVPPAEFVPVAEGTGIILRLTERVLDLAMTQARRWLDAGHPMPVAVNLSTRCLLDAGLPDMVRRLLARHEVPAHLLRMEVTESAVMADATRCTDVLQRLHDLGLRLSIDDFGTGYSSMAHLRRLPVDELKIDRSFVMGMTTSAQDAVLVRTAVDLGYNLGLTVVAEGVEEPEHVAALRALGCDIAQGYHFARPMPAEALDEILGRVGTIHDDGGTVVSPR</sequence>
<dbReference type="PANTHER" id="PTHR44757">
    <property type="entry name" value="DIGUANYLATE CYCLASE DGCP"/>
    <property type="match status" value="1"/>
</dbReference>
<dbReference type="NCBIfam" id="TIGR00254">
    <property type="entry name" value="GGDEF"/>
    <property type="match status" value="1"/>
</dbReference>
<dbReference type="CDD" id="cd18774">
    <property type="entry name" value="PDC2_HK_sensor"/>
    <property type="match status" value="1"/>
</dbReference>
<dbReference type="SMART" id="SM00052">
    <property type="entry name" value="EAL"/>
    <property type="match status" value="1"/>
</dbReference>
<dbReference type="FunFam" id="3.30.70.270:FF:000001">
    <property type="entry name" value="Diguanylate cyclase domain protein"/>
    <property type="match status" value="1"/>
</dbReference>
<dbReference type="SUPFAM" id="SSF55073">
    <property type="entry name" value="Nucleotide cyclase"/>
    <property type="match status" value="1"/>
</dbReference>
<dbReference type="Gene3D" id="3.30.70.270">
    <property type="match status" value="1"/>
</dbReference>
<dbReference type="EMBL" id="SHKV01000001">
    <property type="protein sequence ID" value="RZU33540.1"/>
    <property type="molecule type" value="Genomic_DNA"/>
</dbReference>
<feature type="domain" description="GGDEF" evidence="4">
    <location>
        <begin position="319"/>
        <end position="452"/>
    </location>
</feature>
<dbReference type="SUPFAM" id="SSF141868">
    <property type="entry name" value="EAL domain-like"/>
    <property type="match status" value="1"/>
</dbReference>
<proteinExistence type="predicted"/>
<evidence type="ECO:0000259" key="4">
    <source>
        <dbReference type="PROSITE" id="PS50887"/>
    </source>
</evidence>
<dbReference type="InterPro" id="IPR029787">
    <property type="entry name" value="Nucleotide_cyclase"/>
</dbReference>
<feature type="transmembrane region" description="Helical" evidence="2">
    <location>
        <begin position="58"/>
        <end position="79"/>
    </location>
</feature>
<dbReference type="InterPro" id="IPR035919">
    <property type="entry name" value="EAL_sf"/>
</dbReference>
<feature type="domain" description="EAL" evidence="3">
    <location>
        <begin position="460"/>
        <end position="713"/>
    </location>
</feature>
<dbReference type="PROSITE" id="PS50883">
    <property type="entry name" value="EAL"/>
    <property type="match status" value="1"/>
</dbReference>